<dbReference type="AlphaFoldDB" id="A0A438MI46"/>
<evidence type="ECO:0008006" key="3">
    <source>
        <dbReference type="Google" id="ProtNLM"/>
    </source>
</evidence>
<evidence type="ECO:0000313" key="2">
    <source>
        <dbReference type="Proteomes" id="UP000284824"/>
    </source>
</evidence>
<dbReference type="EMBL" id="SAUN01000001">
    <property type="protein sequence ID" value="RVX45487.1"/>
    <property type="molecule type" value="Genomic_DNA"/>
</dbReference>
<dbReference type="Proteomes" id="UP000284824">
    <property type="component" value="Unassembled WGS sequence"/>
</dbReference>
<sequence length="434" mass="46770">MRARPLLLVPEWARRWLVPAAAGIAVAAVMALLVPAVLPAVAAGLVAAGVATALQMADPDESRLPLANEELHRLIAEVAAELGLRRPGRVCAWARPDSLAVRVTPWRDELRLGLPFLTEMRRDELRAVVAYELTLLALRRSLLTDALHTWWMTDLPRGRPVPPEVEDVLIGMFRSADAAAARVAGVPASTSALLRGALISNSFTWFAVRYGGPAAELHGFPTDLYAGWRWKGRHDGLLTAFARSVAEDDRPGSTPMRIAALTGETPTDVAAKIAADGIGTRAGSAGSAVLPEGLPEEDERRLARAFMRELLARPAARGVPLREVPDRLWDGVLEQERTDVLAVVAALLGREDATSEDVVDVARAGRADELAWDHRAWLCPHRDPAVCALFPVLHRELRESGHAYANPLARRVLIAPDGARVDVAALAAEVATGT</sequence>
<gene>
    <name evidence="1" type="ORF">EDD27_8291</name>
</gene>
<organism evidence="1 2">
    <name type="scientific">Nonomuraea polychroma</name>
    <dbReference type="NCBI Taxonomy" id="46176"/>
    <lineage>
        <taxon>Bacteria</taxon>
        <taxon>Bacillati</taxon>
        <taxon>Actinomycetota</taxon>
        <taxon>Actinomycetes</taxon>
        <taxon>Streptosporangiales</taxon>
        <taxon>Streptosporangiaceae</taxon>
        <taxon>Nonomuraea</taxon>
    </lineage>
</organism>
<name>A0A438MI46_9ACTN</name>
<keyword evidence="2" id="KW-1185">Reference proteome</keyword>
<evidence type="ECO:0000313" key="1">
    <source>
        <dbReference type="EMBL" id="RVX45487.1"/>
    </source>
</evidence>
<accession>A0A438MI46</accession>
<proteinExistence type="predicted"/>
<comment type="caution">
    <text evidence="1">The sequence shown here is derived from an EMBL/GenBank/DDBJ whole genome shotgun (WGS) entry which is preliminary data.</text>
</comment>
<reference evidence="1 2" key="1">
    <citation type="submission" date="2019-01" db="EMBL/GenBank/DDBJ databases">
        <title>Sequencing the genomes of 1000 actinobacteria strains.</title>
        <authorList>
            <person name="Klenk H.-P."/>
        </authorList>
    </citation>
    <scope>NUCLEOTIDE SEQUENCE [LARGE SCALE GENOMIC DNA]</scope>
    <source>
        <strain evidence="1 2">DSM 43925</strain>
    </source>
</reference>
<protein>
    <recommendedName>
        <fullName evidence="3">Zn-dependent protease with chaperone function</fullName>
    </recommendedName>
</protein>